<reference evidence="9 10" key="1">
    <citation type="submission" date="2024-03" db="EMBL/GenBank/DDBJ databases">
        <title>Draft genome sequence of Klenkia terrae.</title>
        <authorList>
            <person name="Duangmal K."/>
            <person name="Chantavorakit T."/>
        </authorList>
    </citation>
    <scope>NUCLEOTIDE SEQUENCE [LARGE SCALE GENOMIC DNA]</scope>
    <source>
        <strain evidence="9 10">JCM 17786</strain>
    </source>
</reference>
<evidence type="ECO:0000256" key="1">
    <source>
        <dbReference type="ARBA" id="ARBA00004651"/>
    </source>
</evidence>
<dbReference type="InterPro" id="IPR002758">
    <property type="entry name" value="Cation_antiport_E"/>
</dbReference>
<keyword evidence="5 8" id="KW-1133">Transmembrane helix</keyword>
<evidence type="ECO:0000256" key="7">
    <source>
        <dbReference type="SAM" id="MobiDB-lite"/>
    </source>
</evidence>
<dbReference type="PANTHER" id="PTHR34584:SF1">
    <property type="entry name" value="NA(+)_H(+) ANTIPORTER SUBUNIT E1"/>
    <property type="match status" value="1"/>
</dbReference>
<comment type="caution">
    <text evidence="9">The sequence shown here is derived from an EMBL/GenBank/DDBJ whole genome shotgun (WGS) entry which is preliminary data.</text>
</comment>
<evidence type="ECO:0000256" key="5">
    <source>
        <dbReference type="ARBA" id="ARBA00022989"/>
    </source>
</evidence>
<keyword evidence="3" id="KW-1003">Cell membrane</keyword>
<feature type="transmembrane region" description="Helical" evidence="8">
    <location>
        <begin position="12"/>
        <end position="29"/>
    </location>
</feature>
<evidence type="ECO:0000256" key="6">
    <source>
        <dbReference type="ARBA" id="ARBA00023136"/>
    </source>
</evidence>
<evidence type="ECO:0000256" key="2">
    <source>
        <dbReference type="ARBA" id="ARBA00006228"/>
    </source>
</evidence>
<accession>A0ABU8DZL9</accession>
<dbReference type="Pfam" id="PF01899">
    <property type="entry name" value="MNHE"/>
    <property type="match status" value="1"/>
</dbReference>
<sequence length="193" mass="21460">MTARVSRLRHQLPLLVWLVVVWNLLWGTFSWANLLGGAAVALVVTTLLPLPAVEASGRFRPLAAMRFVGRFLVDLLISSVEVSWLAFRPGRHRSAIITVQLRTDSDLLLTVIAEALSLVPGSLVLDLDREHSVMAIHLVQVRDLEHVERQRANVLGMEDRVVRAFGSAEDIARLDEPGTQTPETEGTERMSQQ</sequence>
<dbReference type="PANTHER" id="PTHR34584">
    <property type="entry name" value="NA(+)/H(+) ANTIPORTER SUBUNIT E1"/>
    <property type="match status" value="1"/>
</dbReference>
<evidence type="ECO:0000256" key="4">
    <source>
        <dbReference type="ARBA" id="ARBA00022692"/>
    </source>
</evidence>
<dbReference type="RefSeq" id="WP_225234293.1">
    <property type="nucleotide sequence ID" value="NZ_JBAPLV010000001.1"/>
</dbReference>
<evidence type="ECO:0000313" key="10">
    <source>
        <dbReference type="Proteomes" id="UP001373496"/>
    </source>
</evidence>
<organism evidence="9 10">
    <name type="scientific">Klenkia terrae</name>
    <dbReference type="NCBI Taxonomy" id="1052259"/>
    <lineage>
        <taxon>Bacteria</taxon>
        <taxon>Bacillati</taxon>
        <taxon>Actinomycetota</taxon>
        <taxon>Actinomycetes</taxon>
        <taxon>Geodermatophilales</taxon>
        <taxon>Geodermatophilaceae</taxon>
        <taxon>Klenkia</taxon>
    </lineage>
</organism>
<feature type="region of interest" description="Disordered" evidence="7">
    <location>
        <begin position="172"/>
        <end position="193"/>
    </location>
</feature>
<keyword evidence="6 8" id="KW-0472">Membrane</keyword>
<protein>
    <submittedName>
        <fullName evidence="9">Na+/H+ antiporter subunit E</fullName>
    </submittedName>
</protein>
<dbReference type="NCBIfam" id="NF006521">
    <property type="entry name" value="PRK08965.1-5"/>
    <property type="match status" value="1"/>
</dbReference>
<proteinExistence type="inferred from homology"/>
<keyword evidence="10" id="KW-1185">Reference proteome</keyword>
<feature type="transmembrane region" description="Helical" evidence="8">
    <location>
        <begin position="35"/>
        <end position="55"/>
    </location>
</feature>
<evidence type="ECO:0000313" key="9">
    <source>
        <dbReference type="EMBL" id="MEI4276847.1"/>
    </source>
</evidence>
<comment type="similarity">
    <text evidence="2">Belongs to the CPA3 antiporters (TC 2.A.63) subunit E family.</text>
</comment>
<name>A0ABU8DZL9_9ACTN</name>
<dbReference type="EMBL" id="JBAPLV010000001">
    <property type="protein sequence ID" value="MEI4276847.1"/>
    <property type="molecule type" value="Genomic_DNA"/>
</dbReference>
<evidence type="ECO:0000256" key="8">
    <source>
        <dbReference type="SAM" id="Phobius"/>
    </source>
</evidence>
<gene>
    <name evidence="9" type="ORF">UXQ13_00060</name>
</gene>
<comment type="subcellular location">
    <subcellularLocation>
        <location evidence="1">Cell membrane</location>
        <topology evidence="1">Multi-pass membrane protein</topology>
    </subcellularLocation>
</comment>
<dbReference type="Proteomes" id="UP001373496">
    <property type="component" value="Unassembled WGS sequence"/>
</dbReference>
<keyword evidence="4 8" id="KW-0812">Transmembrane</keyword>
<evidence type="ECO:0000256" key="3">
    <source>
        <dbReference type="ARBA" id="ARBA00022475"/>
    </source>
</evidence>